<protein>
    <submittedName>
        <fullName evidence="4">Uncharacterized protein</fullName>
    </submittedName>
</protein>
<proteinExistence type="predicted"/>
<evidence type="ECO:0000256" key="2">
    <source>
        <dbReference type="ARBA" id="ARBA00023043"/>
    </source>
</evidence>
<reference evidence="4 5" key="1">
    <citation type="submission" date="2019-09" db="EMBL/GenBank/DDBJ databases">
        <title>Draft genome of the ectomycorrhizal ascomycete Sphaerosporella brunnea.</title>
        <authorList>
            <consortium name="DOE Joint Genome Institute"/>
            <person name="Benucci G.M."/>
            <person name="Marozzi G."/>
            <person name="Antonielli L."/>
            <person name="Sanchez S."/>
            <person name="Marco P."/>
            <person name="Wang X."/>
            <person name="Falini L.B."/>
            <person name="Barry K."/>
            <person name="Haridas S."/>
            <person name="Lipzen A."/>
            <person name="Labutti K."/>
            <person name="Grigoriev I.V."/>
            <person name="Murat C."/>
            <person name="Martin F."/>
            <person name="Albertini E."/>
            <person name="Donnini D."/>
            <person name="Bonito G."/>
        </authorList>
    </citation>
    <scope>NUCLEOTIDE SEQUENCE [LARGE SCALE GENOMIC DNA]</scope>
    <source>
        <strain evidence="4 5">Sb_GMNB300</strain>
    </source>
</reference>
<evidence type="ECO:0000256" key="1">
    <source>
        <dbReference type="ARBA" id="ARBA00022737"/>
    </source>
</evidence>
<feature type="repeat" description="ANK" evidence="3">
    <location>
        <begin position="83"/>
        <end position="117"/>
    </location>
</feature>
<evidence type="ECO:0000313" key="4">
    <source>
        <dbReference type="EMBL" id="KAA8895565.1"/>
    </source>
</evidence>
<dbReference type="InParanoid" id="A0A5J5EIR3"/>
<dbReference type="Gene3D" id="1.25.40.20">
    <property type="entry name" value="Ankyrin repeat-containing domain"/>
    <property type="match status" value="1"/>
</dbReference>
<keyword evidence="1" id="KW-0677">Repeat</keyword>
<dbReference type="Proteomes" id="UP000326924">
    <property type="component" value="Unassembled WGS sequence"/>
</dbReference>
<comment type="caution">
    <text evidence="4">The sequence shown here is derived from an EMBL/GenBank/DDBJ whole genome shotgun (WGS) entry which is preliminary data.</text>
</comment>
<gene>
    <name evidence="4" type="ORF">FN846DRAFT_996395</name>
</gene>
<name>A0A5J5EIR3_9PEZI</name>
<dbReference type="EMBL" id="VXIS01000257">
    <property type="protein sequence ID" value="KAA8895565.1"/>
    <property type="molecule type" value="Genomic_DNA"/>
</dbReference>
<evidence type="ECO:0000256" key="3">
    <source>
        <dbReference type="PROSITE-ProRule" id="PRU00023"/>
    </source>
</evidence>
<keyword evidence="2 3" id="KW-0040">ANK repeat</keyword>
<dbReference type="PROSITE" id="PS50088">
    <property type="entry name" value="ANK_REPEAT"/>
    <property type="match status" value="1"/>
</dbReference>
<sequence>MPHFIGQELESNAQRTLNGTFRDPAEPKLKIGFAYRIFSSSKHPYCDFEKTQPLQTAASLGLIAFAKELLENDANVNAQGGKYGNALQSAAAQNGNETVSVVRLLIEKGAKFSAVNAPQAAAENAHEIIGGRKYGNVLQAATVARNEAVGGEYGNAFQAAAAPPSFKPSSKDKEAVVRLLIEKSADVNAQVRAAYTAMRSWRQYGTT</sequence>
<evidence type="ECO:0000313" key="5">
    <source>
        <dbReference type="Proteomes" id="UP000326924"/>
    </source>
</evidence>
<organism evidence="4 5">
    <name type="scientific">Sphaerosporella brunnea</name>
    <dbReference type="NCBI Taxonomy" id="1250544"/>
    <lineage>
        <taxon>Eukaryota</taxon>
        <taxon>Fungi</taxon>
        <taxon>Dikarya</taxon>
        <taxon>Ascomycota</taxon>
        <taxon>Pezizomycotina</taxon>
        <taxon>Pezizomycetes</taxon>
        <taxon>Pezizales</taxon>
        <taxon>Pyronemataceae</taxon>
        <taxon>Sphaerosporella</taxon>
    </lineage>
</organism>
<dbReference type="SUPFAM" id="SSF48403">
    <property type="entry name" value="Ankyrin repeat"/>
    <property type="match status" value="1"/>
</dbReference>
<keyword evidence="5" id="KW-1185">Reference proteome</keyword>
<dbReference type="InterPro" id="IPR036770">
    <property type="entry name" value="Ankyrin_rpt-contain_sf"/>
</dbReference>
<accession>A0A5J5EIR3</accession>
<dbReference type="PANTHER" id="PTHR24171">
    <property type="entry name" value="ANKYRIN REPEAT DOMAIN-CONTAINING PROTEIN 39-RELATED"/>
    <property type="match status" value="1"/>
</dbReference>
<dbReference type="OrthoDB" id="4772757at2759"/>
<dbReference type="AlphaFoldDB" id="A0A5J5EIR3"/>
<dbReference type="InterPro" id="IPR002110">
    <property type="entry name" value="Ankyrin_rpt"/>
</dbReference>